<dbReference type="STRING" id="35570.A0A1I8NT51"/>
<name>A0A1I8NT51_STOCA</name>
<dbReference type="InterPro" id="IPR002181">
    <property type="entry name" value="Fibrinogen_a/b/g_C_dom"/>
</dbReference>
<dbReference type="Gene3D" id="3.90.215.10">
    <property type="entry name" value="Gamma Fibrinogen, chain A, domain 1"/>
    <property type="match status" value="1"/>
</dbReference>
<accession>A0A1I8NT51</accession>
<feature type="domain" description="Fibrinogen C-terminal" evidence="3">
    <location>
        <begin position="70"/>
        <end position="296"/>
    </location>
</feature>
<dbReference type="InterPro" id="IPR036056">
    <property type="entry name" value="Fibrinogen-like_C"/>
</dbReference>
<organism evidence="4 5">
    <name type="scientific">Stomoxys calcitrans</name>
    <name type="common">Stable fly</name>
    <name type="synonym">Conops calcitrans</name>
    <dbReference type="NCBI Taxonomy" id="35570"/>
    <lineage>
        <taxon>Eukaryota</taxon>
        <taxon>Metazoa</taxon>
        <taxon>Ecdysozoa</taxon>
        <taxon>Arthropoda</taxon>
        <taxon>Hexapoda</taxon>
        <taxon>Insecta</taxon>
        <taxon>Pterygota</taxon>
        <taxon>Neoptera</taxon>
        <taxon>Endopterygota</taxon>
        <taxon>Diptera</taxon>
        <taxon>Brachycera</taxon>
        <taxon>Muscomorpha</taxon>
        <taxon>Muscoidea</taxon>
        <taxon>Muscidae</taxon>
        <taxon>Stomoxys</taxon>
    </lineage>
</organism>
<gene>
    <name evidence="4" type="primary">106081095</name>
</gene>
<evidence type="ECO:0000313" key="4">
    <source>
        <dbReference type="EnsemblMetazoa" id="SCAU001786-PA"/>
    </source>
</evidence>
<keyword evidence="2" id="KW-0732">Signal</keyword>
<dbReference type="PANTHER" id="PTHR19143:SF327">
    <property type="entry name" value="FI21813P1-RELATED"/>
    <property type="match status" value="1"/>
</dbReference>
<keyword evidence="1" id="KW-1015">Disulfide bond</keyword>
<dbReference type="CDD" id="cd00087">
    <property type="entry name" value="FReD"/>
    <property type="match status" value="1"/>
</dbReference>
<dbReference type="PROSITE" id="PS00514">
    <property type="entry name" value="FIBRINOGEN_C_1"/>
    <property type="match status" value="1"/>
</dbReference>
<dbReference type="VEuPathDB" id="VectorBase:SCAU001786"/>
<dbReference type="InterPro" id="IPR020837">
    <property type="entry name" value="Fibrinogen_CS"/>
</dbReference>
<dbReference type="GO" id="GO:0005615">
    <property type="term" value="C:extracellular space"/>
    <property type="evidence" value="ECO:0007669"/>
    <property type="project" value="TreeGrafter"/>
</dbReference>
<evidence type="ECO:0000313" key="5">
    <source>
        <dbReference type="Proteomes" id="UP000095300"/>
    </source>
</evidence>
<dbReference type="KEGG" id="scac:106081095"/>
<feature type="signal peptide" evidence="2">
    <location>
        <begin position="1"/>
        <end position="22"/>
    </location>
</feature>
<evidence type="ECO:0000256" key="2">
    <source>
        <dbReference type="SAM" id="SignalP"/>
    </source>
</evidence>
<evidence type="ECO:0000259" key="3">
    <source>
        <dbReference type="PROSITE" id="PS51406"/>
    </source>
</evidence>
<dbReference type="InterPro" id="IPR050373">
    <property type="entry name" value="Fibrinogen_C-term_domain"/>
</dbReference>
<reference evidence="4" key="1">
    <citation type="submission" date="2020-05" db="UniProtKB">
        <authorList>
            <consortium name="EnsemblMetazoa"/>
        </authorList>
    </citation>
    <scope>IDENTIFICATION</scope>
    <source>
        <strain evidence="4">USDA</strain>
    </source>
</reference>
<dbReference type="PROSITE" id="PS51406">
    <property type="entry name" value="FIBRINOGEN_C_2"/>
    <property type="match status" value="1"/>
</dbReference>
<protein>
    <recommendedName>
        <fullName evidence="3">Fibrinogen C-terminal domain-containing protein</fullName>
    </recommendedName>
</protein>
<dbReference type="OrthoDB" id="6145874at2759"/>
<dbReference type="InterPro" id="IPR014716">
    <property type="entry name" value="Fibrinogen_a/b/g_C_1"/>
</dbReference>
<proteinExistence type="predicted"/>
<feature type="chain" id="PRO_5009325468" description="Fibrinogen C-terminal domain-containing protein" evidence="2">
    <location>
        <begin position="23"/>
        <end position="297"/>
    </location>
</feature>
<keyword evidence="5" id="KW-1185">Reference proteome</keyword>
<dbReference type="AlphaFoldDB" id="A0A1I8NT51"/>
<sequence>MRTKKFLLLTVALALQCICLLAADFPEEENETYWGNISEIDLNTRASDFEVNKAATDIFDIRVDSLPKECQHLAIASSCSEVTECTKRSGYYNVTVLVEGYPKSYLVECDAHTEGGGWTVIQRRQDGSVDFYRPWNDYKYGFGDIEGEFFIGLEKLYALTNFHGPQELLILMENVTLTPENRIVSAHAKYNSFAIGCETEKYVLKRIGKYSGTAGDSLQYHVGYKFTTKDQDNDNRPGENCAITYSGAWWYKNCYQSNLNGIYGSKDNILSGINWKTWMGYNASLNYVQMMIRRRRI</sequence>
<dbReference type="Proteomes" id="UP000095300">
    <property type="component" value="Unassembled WGS sequence"/>
</dbReference>
<dbReference type="EnsemblMetazoa" id="SCAU001786-RA">
    <property type="protein sequence ID" value="SCAU001786-PA"/>
    <property type="gene ID" value="SCAU001786"/>
</dbReference>
<dbReference type="SMART" id="SM00186">
    <property type="entry name" value="FBG"/>
    <property type="match status" value="1"/>
</dbReference>
<evidence type="ECO:0000256" key="1">
    <source>
        <dbReference type="ARBA" id="ARBA00023157"/>
    </source>
</evidence>
<dbReference type="Pfam" id="PF00147">
    <property type="entry name" value="Fibrinogen_C"/>
    <property type="match status" value="1"/>
</dbReference>
<dbReference type="PANTHER" id="PTHR19143">
    <property type="entry name" value="FIBRINOGEN/TENASCIN/ANGIOPOEITIN"/>
    <property type="match status" value="1"/>
</dbReference>
<dbReference type="SUPFAM" id="SSF56496">
    <property type="entry name" value="Fibrinogen C-terminal domain-like"/>
    <property type="match status" value="1"/>
</dbReference>